<evidence type="ECO:0008006" key="4">
    <source>
        <dbReference type="Google" id="ProtNLM"/>
    </source>
</evidence>
<feature type="chain" id="PRO_5010582516" description="DUF2782 domain-containing protein" evidence="1">
    <location>
        <begin position="29"/>
        <end position="100"/>
    </location>
</feature>
<comment type="caution">
    <text evidence="2">The sequence shown here is derived from an EMBL/GenBank/DDBJ whole genome shotgun (WGS) entry which is preliminary data.</text>
</comment>
<evidence type="ECO:0000313" key="3">
    <source>
        <dbReference type="Proteomes" id="UP000190064"/>
    </source>
</evidence>
<evidence type="ECO:0000313" key="2">
    <source>
        <dbReference type="EMBL" id="OOV85869.1"/>
    </source>
</evidence>
<sequence>MKHASFSALSGVLLLSLSLALPVNKALAESQQPEPEITIRDGGDRTLYEYRANGILYAIKVKPKAGPEYFLVDANGDGNFVRKETTRKSFLIPEWVLLRW</sequence>
<dbReference type="EMBL" id="MTSD02000013">
    <property type="protein sequence ID" value="OOV85869.1"/>
    <property type="molecule type" value="Genomic_DNA"/>
</dbReference>
<gene>
    <name evidence="2" type="ORF">BTA35_0216355</name>
</gene>
<reference evidence="2" key="1">
    <citation type="submission" date="2017-02" db="EMBL/GenBank/DDBJ databases">
        <title>Draft Genome Sequence of the Salt Water Bacterium Oceanospirillum linum ATCC 11336.</title>
        <authorList>
            <person name="Trachtenberg A.M."/>
            <person name="Carney J.G."/>
            <person name="Linnane J.D."/>
            <person name="Rheaume B.A."/>
            <person name="Pitts N.L."/>
            <person name="Mykles D.L."/>
            <person name="Maclea K.S."/>
        </authorList>
    </citation>
    <scope>NUCLEOTIDE SEQUENCE [LARGE SCALE GENOMIC DNA]</scope>
    <source>
        <strain evidence="2">ATCC 11336</strain>
    </source>
</reference>
<dbReference type="InterPro" id="IPR021357">
    <property type="entry name" value="DUF2782"/>
</dbReference>
<keyword evidence="1" id="KW-0732">Signal</keyword>
<dbReference type="RefSeq" id="WP_078320888.1">
    <property type="nucleotide sequence ID" value="NZ_FXTS01000015.1"/>
</dbReference>
<evidence type="ECO:0000256" key="1">
    <source>
        <dbReference type="SAM" id="SignalP"/>
    </source>
</evidence>
<name>A0A1T1H7L6_OCELI</name>
<dbReference type="Proteomes" id="UP000190064">
    <property type="component" value="Unassembled WGS sequence"/>
</dbReference>
<keyword evidence="3" id="KW-1185">Reference proteome</keyword>
<proteinExistence type="predicted"/>
<dbReference type="STRING" id="966.BTA35_0216355"/>
<accession>A0A1T1H7L6</accession>
<protein>
    <recommendedName>
        <fullName evidence="4">DUF2782 domain-containing protein</fullName>
    </recommendedName>
</protein>
<feature type="signal peptide" evidence="1">
    <location>
        <begin position="1"/>
        <end position="28"/>
    </location>
</feature>
<organism evidence="2 3">
    <name type="scientific">Oceanospirillum linum</name>
    <dbReference type="NCBI Taxonomy" id="966"/>
    <lineage>
        <taxon>Bacteria</taxon>
        <taxon>Pseudomonadati</taxon>
        <taxon>Pseudomonadota</taxon>
        <taxon>Gammaproteobacteria</taxon>
        <taxon>Oceanospirillales</taxon>
        <taxon>Oceanospirillaceae</taxon>
        <taxon>Oceanospirillum</taxon>
    </lineage>
</organism>
<dbReference type="AlphaFoldDB" id="A0A1T1H7L6"/>
<dbReference type="Gene3D" id="2.20.130.30">
    <property type="entry name" value="Protein of unknown function DUF2782"/>
    <property type="match status" value="1"/>
</dbReference>
<dbReference type="Pfam" id="PF11191">
    <property type="entry name" value="DUF2782"/>
    <property type="match status" value="1"/>
</dbReference>